<keyword evidence="1" id="KW-0812">Transmembrane</keyword>
<comment type="caution">
    <text evidence="2">The sequence shown here is derived from an EMBL/GenBank/DDBJ whole genome shotgun (WGS) entry which is preliminary data.</text>
</comment>
<evidence type="ECO:0000256" key="1">
    <source>
        <dbReference type="SAM" id="Phobius"/>
    </source>
</evidence>
<organism evidence="2 3">
    <name type="scientific">Candidatus Woesebacteria bacterium RIFCSPLOWO2_01_FULL_39_25</name>
    <dbReference type="NCBI Taxonomy" id="1802521"/>
    <lineage>
        <taxon>Bacteria</taxon>
        <taxon>Candidatus Woeseibacteriota</taxon>
    </lineage>
</organism>
<proteinExistence type="predicted"/>
<dbReference type="Proteomes" id="UP000176725">
    <property type="component" value="Unassembled WGS sequence"/>
</dbReference>
<name>A0A1F8BIT5_9BACT</name>
<dbReference type="AlphaFoldDB" id="A0A1F8BIT5"/>
<keyword evidence="1" id="KW-1133">Transmembrane helix</keyword>
<dbReference type="EMBL" id="MGHH01000014">
    <property type="protein sequence ID" value="OGM63974.1"/>
    <property type="molecule type" value="Genomic_DNA"/>
</dbReference>
<protein>
    <submittedName>
        <fullName evidence="2">Uncharacterized protein</fullName>
    </submittedName>
</protein>
<feature type="transmembrane region" description="Helical" evidence="1">
    <location>
        <begin position="30"/>
        <end position="52"/>
    </location>
</feature>
<sequence>MNKIAQVPIGDTFFGKTGHFLADLPGLGQLVSLIANNAIVVAGVIFLFLIIFAGFQMITAGGDSQKFQQGQNIITAGFIGFIIVLAAFLIVRFIESSLGIPIFE</sequence>
<evidence type="ECO:0000313" key="2">
    <source>
        <dbReference type="EMBL" id="OGM63974.1"/>
    </source>
</evidence>
<keyword evidence="1" id="KW-0472">Membrane</keyword>
<feature type="transmembrane region" description="Helical" evidence="1">
    <location>
        <begin position="73"/>
        <end position="94"/>
    </location>
</feature>
<accession>A0A1F8BIT5</accession>
<dbReference type="STRING" id="1802521.A2893_00500"/>
<reference evidence="2 3" key="1">
    <citation type="journal article" date="2016" name="Nat. Commun.">
        <title>Thousands of microbial genomes shed light on interconnected biogeochemical processes in an aquifer system.</title>
        <authorList>
            <person name="Anantharaman K."/>
            <person name="Brown C.T."/>
            <person name="Hug L.A."/>
            <person name="Sharon I."/>
            <person name="Castelle C.J."/>
            <person name="Probst A.J."/>
            <person name="Thomas B.C."/>
            <person name="Singh A."/>
            <person name="Wilkins M.J."/>
            <person name="Karaoz U."/>
            <person name="Brodie E.L."/>
            <person name="Williams K.H."/>
            <person name="Hubbard S.S."/>
            <person name="Banfield J.F."/>
        </authorList>
    </citation>
    <scope>NUCLEOTIDE SEQUENCE [LARGE SCALE GENOMIC DNA]</scope>
</reference>
<dbReference type="InterPro" id="IPR043993">
    <property type="entry name" value="T4SS_pilin"/>
</dbReference>
<evidence type="ECO:0000313" key="3">
    <source>
        <dbReference type="Proteomes" id="UP000176725"/>
    </source>
</evidence>
<gene>
    <name evidence="2" type="ORF">A2893_00500</name>
</gene>
<dbReference type="Pfam" id="PF18895">
    <property type="entry name" value="T4SS_pilin"/>
    <property type="match status" value="1"/>
</dbReference>